<dbReference type="Pfam" id="PF00071">
    <property type="entry name" value="Ras"/>
    <property type="match status" value="1"/>
</dbReference>
<dbReference type="GO" id="GO:0005525">
    <property type="term" value="F:GTP binding"/>
    <property type="evidence" value="ECO:0007669"/>
    <property type="project" value="InterPro"/>
</dbReference>
<dbReference type="PANTHER" id="PTHR47978">
    <property type="match status" value="1"/>
</dbReference>
<keyword evidence="2" id="KW-0547">Nucleotide-binding</keyword>
<dbReference type="Proteomes" id="UP000186922">
    <property type="component" value="Unassembled WGS sequence"/>
</dbReference>
<dbReference type="InterPro" id="IPR001806">
    <property type="entry name" value="Small_GTPase"/>
</dbReference>
<dbReference type="SUPFAM" id="SSF52540">
    <property type="entry name" value="P-loop containing nucleoside triphosphate hydrolases"/>
    <property type="match status" value="1"/>
</dbReference>
<evidence type="ECO:0000256" key="1">
    <source>
        <dbReference type="ARBA" id="ARBA00006270"/>
    </source>
</evidence>
<reference evidence="3 4" key="1">
    <citation type="journal article" date="2016" name="Nat. Commun.">
        <title>Extremotolerant tardigrade genome and improved radiotolerance of human cultured cells by tardigrade-unique protein.</title>
        <authorList>
            <person name="Hashimoto T."/>
            <person name="Horikawa D.D."/>
            <person name="Saito Y."/>
            <person name="Kuwahara H."/>
            <person name="Kozuka-Hata H."/>
            <person name="Shin-I T."/>
            <person name="Minakuchi Y."/>
            <person name="Ohishi K."/>
            <person name="Motoyama A."/>
            <person name="Aizu T."/>
            <person name="Enomoto A."/>
            <person name="Kondo K."/>
            <person name="Tanaka S."/>
            <person name="Hara Y."/>
            <person name="Koshikawa S."/>
            <person name="Sagara H."/>
            <person name="Miura T."/>
            <person name="Yokobori S."/>
            <person name="Miyagawa K."/>
            <person name="Suzuki Y."/>
            <person name="Kubo T."/>
            <person name="Oyama M."/>
            <person name="Kohara Y."/>
            <person name="Fujiyama A."/>
            <person name="Arakawa K."/>
            <person name="Katayama T."/>
            <person name="Toyoda A."/>
            <person name="Kunieda T."/>
        </authorList>
    </citation>
    <scope>NUCLEOTIDE SEQUENCE [LARGE SCALE GENOMIC DNA]</scope>
    <source>
        <strain evidence="3 4">YOKOZUNA-1</strain>
    </source>
</reference>
<dbReference type="SMART" id="SM00176">
    <property type="entry name" value="RAN"/>
    <property type="match status" value="1"/>
</dbReference>
<dbReference type="OrthoDB" id="9989112at2759"/>
<dbReference type="PROSITE" id="PS51419">
    <property type="entry name" value="RAB"/>
    <property type="match status" value="1"/>
</dbReference>
<dbReference type="SMART" id="SM00174">
    <property type="entry name" value="RHO"/>
    <property type="match status" value="1"/>
</dbReference>
<name>A0A1D1V210_RAMVA</name>
<dbReference type="GO" id="GO:0003924">
    <property type="term" value="F:GTPase activity"/>
    <property type="evidence" value="ECO:0007669"/>
    <property type="project" value="InterPro"/>
</dbReference>
<keyword evidence="4" id="KW-1185">Reference proteome</keyword>
<evidence type="ECO:0000256" key="2">
    <source>
        <dbReference type="ARBA" id="ARBA00022741"/>
    </source>
</evidence>
<dbReference type="NCBIfam" id="TIGR00231">
    <property type="entry name" value="small_GTP"/>
    <property type="match status" value="1"/>
</dbReference>
<dbReference type="CDD" id="cd00154">
    <property type="entry name" value="Rab"/>
    <property type="match status" value="1"/>
</dbReference>
<accession>A0A1D1V210</accession>
<dbReference type="EMBL" id="BDGG01000003">
    <property type="protein sequence ID" value="GAU94890.1"/>
    <property type="molecule type" value="Genomic_DNA"/>
</dbReference>
<proteinExistence type="inferred from homology"/>
<dbReference type="PRINTS" id="PR00449">
    <property type="entry name" value="RASTRNSFRMNG"/>
</dbReference>
<gene>
    <name evidence="3" type="primary">RvY_06592</name>
    <name evidence="3" type="synonym">RvY_06592.1</name>
    <name evidence="3" type="ORF">RvY_06592-1</name>
</gene>
<sequence length="232" mass="25708">MALPQTKRGYGDVYPKEFKLVIVGDSGVGKSGFVLRLAKDEFHPDARVTIGVDFANCSSSIDGETIRAQIWDTAGQEKLRCLPQSYYQGASGIILFFDLCDKSSFDSLDGWRSEISRFVDPDVPVLLVGNKNDDITNRRISTSIAQSYAAKNGLGYIETSGKTSSNVTLAFVTILEKVYKREVEYRADNPDDEWEIVKSGKPTKSIKKATSHPPVTGMRRGKCQNYYTGLLL</sequence>
<comment type="caution">
    <text evidence="3">The sequence shown here is derived from an EMBL/GenBank/DDBJ whole genome shotgun (WGS) entry which is preliminary data.</text>
</comment>
<dbReference type="InterPro" id="IPR005225">
    <property type="entry name" value="Small_GTP-bd"/>
</dbReference>
<dbReference type="SMART" id="SM00173">
    <property type="entry name" value="RAS"/>
    <property type="match status" value="1"/>
</dbReference>
<comment type="similarity">
    <text evidence="1">Belongs to the small GTPase superfamily. Rab family.</text>
</comment>
<dbReference type="SMART" id="SM00175">
    <property type="entry name" value="RAB"/>
    <property type="match status" value="1"/>
</dbReference>
<dbReference type="STRING" id="947166.A0A1D1V210"/>
<dbReference type="AlphaFoldDB" id="A0A1D1V210"/>
<dbReference type="InterPro" id="IPR027417">
    <property type="entry name" value="P-loop_NTPase"/>
</dbReference>
<evidence type="ECO:0000313" key="3">
    <source>
        <dbReference type="EMBL" id="GAU94890.1"/>
    </source>
</evidence>
<organism evidence="3 4">
    <name type="scientific">Ramazzottius varieornatus</name>
    <name type="common">Water bear</name>
    <name type="synonym">Tardigrade</name>
    <dbReference type="NCBI Taxonomy" id="947166"/>
    <lineage>
        <taxon>Eukaryota</taxon>
        <taxon>Metazoa</taxon>
        <taxon>Ecdysozoa</taxon>
        <taxon>Tardigrada</taxon>
        <taxon>Eutardigrada</taxon>
        <taxon>Parachela</taxon>
        <taxon>Hypsibioidea</taxon>
        <taxon>Ramazzottiidae</taxon>
        <taxon>Ramazzottius</taxon>
    </lineage>
</organism>
<dbReference type="PROSITE" id="PS51421">
    <property type="entry name" value="RAS"/>
    <property type="match status" value="1"/>
</dbReference>
<protein>
    <submittedName>
        <fullName evidence="3">Uncharacterized protein</fullName>
    </submittedName>
</protein>
<evidence type="ECO:0000313" key="4">
    <source>
        <dbReference type="Proteomes" id="UP000186922"/>
    </source>
</evidence>
<dbReference type="FunFam" id="3.40.50.300:FF:001329">
    <property type="entry name" value="Small GTP-binding protein, putative"/>
    <property type="match status" value="1"/>
</dbReference>
<dbReference type="SMART" id="SM00177">
    <property type="entry name" value="ARF"/>
    <property type="match status" value="1"/>
</dbReference>
<dbReference type="Gene3D" id="3.40.50.300">
    <property type="entry name" value="P-loop containing nucleotide triphosphate hydrolases"/>
    <property type="match status" value="1"/>
</dbReference>